<organism evidence="2 3">
    <name type="scientific">Cuscuta campestris</name>
    <dbReference type="NCBI Taxonomy" id="132261"/>
    <lineage>
        <taxon>Eukaryota</taxon>
        <taxon>Viridiplantae</taxon>
        <taxon>Streptophyta</taxon>
        <taxon>Embryophyta</taxon>
        <taxon>Tracheophyta</taxon>
        <taxon>Spermatophyta</taxon>
        <taxon>Magnoliopsida</taxon>
        <taxon>eudicotyledons</taxon>
        <taxon>Gunneridae</taxon>
        <taxon>Pentapetalae</taxon>
        <taxon>asterids</taxon>
        <taxon>lamiids</taxon>
        <taxon>Solanales</taxon>
        <taxon>Convolvulaceae</taxon>
        <taxon>Cuscuteae</taxon>
        <taxon>Cuscuta</taxon>
        <taxon>Cuscuta subgen. Grammica</taxon>
        <taxon>Cuscuta sect. Cleistogrammica</taxon>
    </lineage>
</organism>
<feature type="compositionally biased region" description="Acidic residues" evidence="1">
    <location>
        <begin position="8"/>
        <end position="22"/>
    </location>
</feature>
<evidence type="ECO:0000313" key="3">
    <source>
        <dbReference type="Proteomes" id="UP000595140"/>
    </source>
</evidence>
<evidence type="ECO:0000313" key="2">
    <source>
        <dbReference type="EMBL" id="VFQ58441.1"/>
    </source>
</evidence>
<accession>A0A484JYH5</accession>
<reference evidence="2 3" key="1">
    <citation type="submission" date="2018-04" db="EMBL/GenBank/DDBJ databases">
        <authorList>
            <person name="Vogel A."/>
        </authorList>
    </citation>
    <scope>NUCLEOTIDE SEQUENCE [LARGE SCALE GENOMIC DNA]</scope>
</reference>
<gene>
    <name evidence="2" type="ORF">CCAM_LOCUS217</name>
</gene>
<protein>
    <submittedName>
        <fullName evidence="2">Uncharacterized protein</fullName>
    </submittedName>
</protein>
<sequence length="135" mass="14698">MDRKGNDDSTESEADDDIDQPNEIEGGRHGFEDSNATNAEENNNDSSGRKRRKRDEESKAGAEGGACRGTCPPGKAPAMSCIRVASAVGEYDKLWRNEGAPRAWCSSCGLPIFVYNFSSSSNSVVLHFILIRIKL</sequence>
<name>A0A484JYH5_9ASTE</name>
<dbReference type="AlphaFoldDB" id="A0A484JYH5"/>
<evidence type="ECO:0000256" key="1">
    <source>
        <dbReference type="SAM" id="MobiDB-lite"/>
    </source>
</evidence>
<keyword evidence="3" id="KW-1185">Reference proteome</keyword>
<proteinExistence type="predicted"/>
<feature type="region of interest" description="Disordered" evidence="1">
    <location>
        <begin position="1"/>
        <end position="74"/>
    </location>
</feature>
<dbReference type="EMBL" id="OOIL02000001">
    <property type="protein sequence ID" value="VFQ58441.1"/>
    <property type="molecule type" value="Genomic_DNA"/>
</dbReference>
<dbReference type="Proteomes" id="UP000595140">
    <property type="component" value="Unassembled WGS sequence"/>
</dbReference>
<feature type="compositionally biased region" description="Polar residues" evidence="1">
    <location>
        <begin position="34"/>
        <end position="46"/>
    </location>
</feature>